<reference evidence="1 2" key="1">
    <citation type="submission" date="2014-04" db="EMBL/GenBank/DDBJ databases">
        <authorList>
            <consortium name="DOE Joint Genome Institute"/>
            <person name="Kuo A."/>
            <person name="Gay G."/>
            <person name="Dore J."/>
            <person name="Kohler A."/>
            <person name="Nagy L.G."/>
            <person name="Floudas D."/>
            <person name="Copeland A."/>
            <person name="Barry K.W."/>
            <person name="Cichocki N."/>
            <person name="Veneault-Fourrey C."/>
            <person name="LaButti K."/>
            <person name="Lindquist E.A."/>
            <person name="Lipzen A."/>
            <person name="Lundell T."/>
            <person name="Morin E."/>
            <person name="Murat C."/>
            <person name="Sun H."/>
            <person name="Tunlid A."/>
            <person name="Henrissat B."/>
            <person name="Grigoriev I.V."/>
            <person name="Hibbett D.S."/>
            <person name="Martin F."/>
            <person name="Nordberg H.P."/>
            <person name="Cantor M.N."/>
            <person name="Hua S.X."/>
        </authorList>
    </citation>
    <scope>NUCLEOTIDE SEQUENCE [LARGE SCALE GENOMIC DNA]</scope>
    <source>
        <strain evidence="2">h7</strain>
    </source>
</reference>
<organism evidence="1 2">
    <name type="scientific">Hebeloma cylindrosporum</name>
    <dbReference type="NCBI Taxonomy" id="76867"/>
    <lineage>
        <taxon>Eukaryota</taxon>
        <taxon>Fungi</taxon>
        <taxon>Dikarya</taxon>
        <taxon>Basidiomycota</taxon>
        <taxon>Agaricomycotina</taxon>
        <taxon>Agaricomycetes</taxon>
        <taxon>Agaricomycetidae</taxon>
        <taxon>Agaricales</taxon>
        <taxon>Agaricineae</taxon>
        <taxon>Hymenogastraceae</taxon>
        <taxon>Hebeloma</taxon>
    </lineage>
</organism>
<dbReference type="HOGENOM" id="CLU_3055965_0_0_1"/>
<feature type="non-terminal residue" evidence="1">
    <location>
        <position position="54"/>
    </location>
</feature>
<accession>A0A0C3BV15</accession>
<reference evidence="2" key="2">
    <citation type="submission" date="2015-01" db="EMBL/GenBank/DDBJ databases">
        <title>Evolutionary Origins and Diversification of the Mycorrhizal Mutualists.</title>
        <authorList>
            <consortium name="DOE Joint Genome Institute"/>
            <consortium name="Mycorrhizal Genomics Consortium"/>
            <person name="Kohler A."/>
            <person name="Kuo A."/>
            <person name="Nagy L.G."/>
            <person name="Floudas D."/>
            <person name="Copeland A."/>
            <person name="Barry K.W."/>
            <person name="Cichocki N."/>
            <person name="Veneault-Fourrey C."/>
            <person name="LaButti K."/>
            <person name="Lindquist E.A."/>
            <person name="Lipzen A."/>
            <person name="Lundell T."/>
            <person name="Morin E."/>
            <person name="Murat C."/>
            <person name="Riley R."/>
            <person name="Ohm R."/>
            <person name="Sun H."/>
            <person name="Tunlid A."/>
            <person name="Henrissat B."/>
            <person name="Grigoriev I.V."/>
            <person name="Hibbett D.S."/>
            <person name="Martin F."/>
        </authorList>
    </citation>
    <scope>NUCLEOTIDE SEQUENCE [LARGE SCALE GENOMIC DNA]</scope>
    <source>
        <strain evidence="2">h7</strain>
    </source>
</reference>
<gene>
    <name evidence="1" type="ORF">M413DRAFT_449540</name>
</gene>
<keyword evidence="2" id="KW-1185">Reference proteome</keyword>
<dbReference type="EMBL" id="KN831812">
    <property type="protein sequence ID" value="KIM35919.1"/>
    <property type="molecule type" value="Genomic_DNA"/>
</dbReference>
<dbReference type="AlphaFoldDB" id="A0A0C3BV15"/>
<protein>
    <submittedName>
        <fullName evidence="1">Uncharacterized protein</fullName>
    </submittedName>
</protein>
<evidence type="ECO:0000313" key="1">
    <source>
        <dbReference type="EMBL" id="KIM35919.1"/>
    </source>
</evidence>
<dbReference type="Proteomes" id="UP000053424">
    <property type="component" value="Unassembled WGS sequence"/>
</dbReference>
<name>A0A0C3BV15_HEBCY</name>
<sequence>MLGAIDRNLKPWLDRGLRNSTMGRGVCIPLLFMNVPVKCAEGGNPACGPPGMSI</sequence>
<evidence type="ECO:0000313" key="2">
    <source>
        <dbReference type="Proteomes" id="UP000053424"/>
    </source>
</evidence>
<proteinExistence type="predicted"/>